<evidence type="ECO:0000313" key="10">
    <source>
        <dbReference type="Proteomes" id="UP000051295"/>
    </source>
</evidence>
<dbReference type="RefSeq" id="WP_057792587.1">
    <property type="nucleotide sequence ID" value="NZ_LAXJ01000008.1"/>
</dbReference>
<dbReference type="GO" id="GO:0005886">
    <property type="term" value="C:plasma membrane"/>
    <property type="evidence" value="ECO:0007669"/>
    <property type="project" value="UniProtKB-SubCell"/>
</dbReference>
<dbReference type="Pfam" id="PF02472">
    <property type="entry name" value="ExbD"/>
    <property type="match status" value="1"/>
</dbReference>
<feature type="transmembrane region" description="Helical" evidence="8">
    <location>
        <begin position="12"/>
        <end position="33"/>
    </location>
</feature>
<evidence type="ECO:0000256" key="4">
    <source>
        <dbReference type="ARBA" id="ARBA00022692"/>
    </source>
</evidence>
<gene>
    <name evidence="9" type="ORF">XM53_09245</name>
</gene>
<dbReference type="InterPro" id="IPR003400">
    <property type="entry name" value="ExbD"/>
</dbReference>
<keyword evidence="5 8" id="KW-1133">Transmembrane helix</keyword>
<dbReference type="OrthoDB" id="8479787at2"/>
<evidence type="ECO:0000256" key="1">
    <source>
        <dbReference type="ARBA" id="ARBA00004162"/>
    </source>
</evidence>
<keyword evidence="7" id="KW-0653">Protein transport</keyword>
<evidence type="ECO:0000256" key="2">
    <source>
        <dbReference type="ARBA" id="ARBA00005811"/>
    </source>
</evidence>
<dbReference type="Proteomes" id="UP000051295">
    <property type="component" value="Unassembled WGS sequence"/>
</dbReference>
<evidence type="ECO:0000256" key="7">
    <source>
        <dbReference type="RuleBase" id="RU003879"/>
    </source>
</evidence>
<keyword evidence="7" id="KW-0813">Transport</keyword>
<name>A0A0T5NV02_9RHOB</name>
<organism evidence="9 10">
    <name type="scientific">Roseovarius atlanticus</name>
    <dbReference type="NCBI Taxonomy" id="1641875"/>
    <lineage>
        <taxon>Bacteria</taxon>
        <taxon>Pseudomonadati</taxon>
        <taxon>Pseudomonadota</taxon>
        <taxon>Alphaproteobacteria</taxon>
        <taxon>Rhodobacterales</taxon>
        <taxon>Roseobacteraceae</taxon>
        <taxon>Roseovarius</taxon>
    </lineage>
</organism>
<sequence length="128" mass="14251">MRKARISSRREPTIALINIVFLMLVFFMVAGTLSQPLDKELSLVRTADLDGRSPPDTLVVHPDGRMSFRGEDIASAEDFLARRSEEEREVVRVVPDQALPAQTLVNLARDLRGAGAQRVLIVTQRGLE</sequence>
<dbReference type="PATRIC" id="fig|1641875.4.peg.4261"/>
<evidence type="ECO:0000313" key="9">
    <source>
        <dbReference type="EMBL" id="KRS12761.1"/>
    </source>
</evidence>
<keyword evidence="4 7" id="KW-0812">Transmembrane</keyword>
<accession>A0A0T5NV02</accession>
<keyword evidence="3" id="KW-1003">Cell membrane</keyword>
<evidence type="ECO:0000256" key="5">
    <source>
        <dbReference type="ARBA" id="ARBA00022989"/>
    </source>
</evidence>
<keyword evidence="6 8" id="KW-0472">Membrane</keyword>
<dbReference type="GO" id="GO:0022857">
    <property type="term" value="F:transmembrane transporter activity"/>
    <property type="evidence" value="ECO:0007669"/>
    <property type="project" value="InterPro"/>
</dbReference>
<evidence type="ECO:0000256" key="8">
    <source>
        <dbReference type="SAM" id="Phobius"/>
    </source>
</evidence>
<keyword evidence="10" id="KW-1185">Reference proteome</keyword>
<evidence type="ECO:0000256" key="3">
    <source>
        <dbReference type="ARBA" id="ARBA00022475"/>
    </source>
</evidence>
<reference evidence="9 10" key="1">
    <citation type="submission" date="2015-04" db="EMBL/GenBank/DDBJ databases">
        <title>The draft genome sequence of Roseovarius sp.R12b.</title>
        <authorList>
            <person name="Li G."/>
            <person name="Lai Q."/>
            <person name="Shao Z."/>
            <person name="Yan P."/>
        </authorList>
    </citation>
    <scope>NUCLEOTIDE SEQUENCE [LARGE SCALE GENOMIC DNA]</scope>
    <source>
        <strain evidence="9 10">R12B</strain>
    </source>
</reference>
<dbReference type="EMBL" id="LAXJ01000008">
    <property type="protein sequence ID" value="KRS12761.1"/>
    <property type="molecule type" value="Genomic_DNA"/>
</dbReference>
<evidence type="ECO:0000256" key="6">
    <source>
        <dbReference type="ARBA" id="ARBA00023136"/>
    </source>
</evidence>
<comment type="similarity">
    <text evidence="2 7">Belongs to the ExbD/TolR family.</text>
</comment>
<dbReference type="GO" id="GO:0015031">
    <property type="term" value="P:protein transport"/>
    <property type="evidence" value="ECO:0007669"/>
    <property type="project" value="UniProtKB-KW"/>
</dbReference>
<proteinExistence type="inferred from homology"/>
<dbReference type="AlphaFoldDB" id="A0A0T5NV02"/>
<protein>
    <submittedName>
        <fullName evidence="9">Biopolymer transporter ExbD</fullName>
    </submittedName>
</protein>
<comment type="subcellular location">
    <subcellularLocation>
        <location evidence="1">Cell membrane</location>
        <topology evidence="1">Single-pass membrane protein</topology>
    </subcellularLocation>
    <subcellularLocation>
        <location evidence="7">Cell membrane</location>
        <topology evidence="7">Single-pass type II membrane protein</topology>
    </subcellularLocation>
</comment>
<comment type="caution">
    <text evidence="9">The sequence shown here is derived from an EMBL/GenBank/DDBJ whole genome shotgun (WGS) entry which is preliminary data.</text>
</comment>
<dbReference type="STRING" id="1641875.XM53_09245"/>